<dbReference type="Proteomes" id="UP000071778">
    <property type="component" value="Chromosome"/>
</dbReference>
<keyword evidence="2" id="KW-1185">Reference proteome</keyword>
<reference evidence="1 2" key="1">
    <citation type="submission" date="2015-11" db="EMBL/GenBank/DDBJ databases">
        <title>Exploring the genomic traits of fungus-feeding bacterial genus Collimonas.</title>
        <authorList>
            <person name="Song C."/>
            <person name="Schmidt R."/>
            <person name="de Jager V."/>
            <person name="Krzyzanowska D."/>
            <person name="Jongedijk E."/>
            <person name="Cankar K."/>
            <person name="Beekwilder J."/>
            <person name="van Veen A."/>
            <person name="de Boer W."/>
            <person name="van Veen J.A."/>
            <person name="Garbeva P."/>
        </authorList>
    </citation>
    <scope>NUCLEOTIDE SEQUENCE [LARGE SCALE GENOMIC DNA]</scope>
    <source>
        <strain evidence="1 2">Ter282</strain>
    </source>
</reference>
<dbReference type="EMBL" id="CP013235">
    <property type="protein sequence ID" value="AMP12289.1"/>
    <property type="molecule type" value="Genomic_DNA"/>
</dbReference>
<dbReference type="AlphaFoldDB" id="A0A127PX53"/>
<evidence type="ECO:0000313" key="1">
    <source>
        <dbReference type="EMBL" id="AMP12289.1"/>
    </source>
</evidence>
<organism evidence="1 2">
    <name type="scientific">Collimonas arenae</name>
    <dbReference type="NCBI Taxonomy" id="279058"/>
    <lineage>
        <taxon>Bacteria</taxon>
        <taxon>Pseudomonadati</taxon>
        <taxon>Pseudomonadota</taxon>
        <taxon>Betaproteobacteria</taxon>
        <taxon>Burkholderiales</taxon>
        <taxon>Oxalobacteraceae</taxon>
        <taxon>Collimonas</taxon>
    </lineage>
</organism>
<evidence type="ECO:0000313" key="2">
    <source>
        <dbReference type="Proteomes" id="UP000071778"/>
    </source>
</evidence>
<accession>A0A127PX53</accession>
<sequence length="42" mass="4939">MFQHILGNVQIDALIFEREFLKIFTPHIADNTSKRVIGKKLR</sequence>
<name>A0A127PX53_9BURK</name>
<protein>
    <submittedName>
        <fullName evidence="1">Uncharacterized protein</fullName>
    </submittedName>
</protein>
<proteinExistence type="predicted"/>
<gene>
    <name evidence="1" type="ORF">CAter282_4634</name>
</gene>